<organism evidence="1 2">
    <name type="scientific">Defluviitalea raffinosedens</name>
    <dbReference type="NCBI Taxonomy" id="1450156"/>
    <lineage>
        <taxon>Bacteria</taxon>
        <taxon>Bacillati</taxon>
        <taxon>Bacillota</taxon>
        <taxon>Clostridia</taxon>
        <taxon>Lachnospirales</taxon>
        <taxon>Defluviitaleaceae</taxon>
        <taxon>Defluviitalea</taxon>
    </lineage>
</organism>
<evidence type="ECO:0000313" key="1">
    <source>
        <dbReference type="EMBL" id="KAE9635027.1"/>
    </source>
</evidence>
<evidence type="ECO:0000313" key="2">
    <source>
        <dbReference type="Proteomes" id="UP000483018"/>
    </source>
</evidence>
<dbReference type="AlphaFoldDB" id="A0A7C8HI63"/>
<dbReference type="Proteomes" id="UP000483018">
    <property type="component" value="Unassembled WGS sequence"/>
</dbReference>
<comment type="caution">
    <text evidence="1">The sequence shown here is derived from an EMBL/GenBank/DDBJ whole genome shotgun (WGS) entry which is preliminary data.</text>
</comment>
<dbReference type="OrthoDB" id="9944120at2"/>
<keyword evidence="2" id="KW-1185">Reference proteome</keyword>
<proteinExistence type="predicted"/>
<gene>
    <name evidence="1" type="ORF">GND95_06790</name>
</gene>
<dbReference type="EMBL" id="WSLF01000004">
    <property type="protein sequence ID" value="KAE9635027.1"/>
    <property type="molecule type" value="Genomic_DNA"/>
</dbReference>
<sequence length="85" mass="9369">MNQTSPEEKSPPFFNSEAKFLFTEILKQYIGQTVTIFVIGGGPGGSGYTGILMSVKNEYISIYMNPMTLAEIPVSKITCFSHNLL</sequence>
<protein>
    <submittedName>
        <fullName evidence="1">Uncharacterized protein</fullName>
    </submittedName>
</protein>
<accession>A0A7C8HI63</accession>
<name>A0A7C8HI63_9FIRM</name>
<reference evidence="1 2" key="1">
    <citation type="submission" date="2019-12" db="EMBL/GenBank/DDBJ databases">
        <title>Defluviitalea raffinosedens, isolated from a biogas fermenter, genome sequencing and characterization.</title>
        <authorList>
            <person name="Rettenmaier R."/>
            <person name="Schneider M."/>
            <person name="Neuhaus K."/>
            <person name="Liebl W."/>
            <person name="Zverlov V."/>
        </authorList>
    </citation>
    <scope>NUCLEOTIDE SEQUENCE [LARGE SCALE GENOMIC DNA]</scope>
    <source>
        <strain evidence="1 2">249c-K6</strain>
    </source>
</reference>